<evidence type="ECO:0000313" key="6">
    <source>
        <dbReference type="Proteomes" id="UP000637769"/>
    </source>
</evidence>
<feature type="domain" description="CusB-like beta-barrel" evidence="3">
    <location>
        <begin position="235"/>
        <end position="310"/>
    </location>
</feature>
<dbReference type="Proteomes" id="UP000637769">
    <property type="component" value="Unassembled WGS sequence"/>
</dbReference>
<reference evidence="6" key="1">
    <citation type="journal article" date="2019" name="Int. J. Syst. Evol. Microbiol.">
        <title>The Global Catalogue of Microorganisms (GCM) 10K type strain sequencing project: providing services to taxonomists for standard genome sequencing and annotation.</title>
        <authorList>
            <consortium name="The Broad Institute Genomics Platform"/>
            <consortium name="The Broad Institute Genome Sequencing Center for Infectious Disease"/>
            <person name="Wu L."/>
            <person name="Ma J."/>
        </authorList>
    </citation>
    <scope>NUCLEOTIDE SEQUENCE [LARGE SCALE GENOMIC DNA]</scope>
    <source>
        <strain evidence="6">CCM 7132</strain>
    </source>
</reference>
<evidence type="ECO:0000313" key="5">
    <source>
        <dbReference type="EMBL" id="GGC35740.1"/>
    </source>
</evidence>
<dbReference type="SUPFAM" id="SSF111369">
    <property type="entry name" value="HlyD-like secretion proteins"/>
    <property type="match status" value="1"/>
</dbReference>
<comment type="caution">
    <text evidence="5">The sequence shown here is derived from an EMBL/GenBank/DDBJ whole genome shotgun (WGS) entry which is preliminary data.</text>
</comment>
<evidence type="ECO:0000259" key="3">
    <source>
        <dbReference type="Pfam" id="PF25954"/>
    </source>
</evidence>
<dbReference type="Gene3D" id="2.40.420.20">
    <property type="match status" value="1"/>
</dbReference>
<evidence type="ECO:0000256" key="2">
    <source>
        <dbReference type="ARBA" id="ARBA00022448"/>
    </source>
</evidence>
<dbReference type="Gene3D" id="2.40.30.170">
    <property type="match status" value="1"/>
</dbReference>
<feature type="domain" description="CzcB-like C-terminal circularly permuted SH3-like" evidence="4">
    <location>
        <begin position="319"/>
        <end position="379"/>
    </location>
</feature>
<dbReference type="PANTHER" id="PTHR30097:SF4">
    <property type="entry name" value="SLR6042 PROTEIN"/>
    <property type="match status" value="1"/>
</dbReference>
<protein>
    <submittedName>
        <fullName evidence="5">RND transporter</fullName>
    </submittedName>
</protein>
<dbReference type="EMBL" id="BMCH01000005">
    <property type="protein sequence ID" value="GGC35740.1"/>
    <property type="molecule type" value="Genomic_DNA"/>
</dbReference>
<comment type="similarity">
    <text evidence="1">Belongs to the membrane fusion protein (MFP) (TC 8.A.1) family.</text>
</comment>
<name>A0ABQ1M902_9PROT</name>
<dbReference type="InterPro" id="IPR058649">
    <property type="entry name" value="CzcB_C"/>
</dbReference>
<dbReference type="InterPro" id="IPR058792">
    <property type="entry name" value="Beta-barrel_RND_2"/>
</dbReference>
<dbReference type="PANTHER" id="PTHR30097">
    <property type="entry name" value="CATION EFFLUX SYSTEM PROTEIN CUSB"/>
    <property type="match status" value="1"/>
</dbReference>
<dbReference type="Pfam" id="PF25954">
    <property type="entry name" value="Beta-barrel_RND_2"/>
    <property type="match status" value="1"/>
</dbReference>
<dbReference type="InterPro" id="IPR006143">
    <property type="entry name" value="RND_pump_MFP"/>
</dbReference>
<keyword evidence="6" id="KW-1185">Reference proteome</keyword>
<keyword evidence="2" id="KW-0813">Transport</keyword>
<dbReference type="NCBIfam" id="TIGR01730">
    <property type="entry name" value="RND_mfp"/>
    <property type="match status" value="1"/>
</dbReference>
<proteinExistence type="inferred from homology"/>
<dbReference type="Pfam" id="PF25975">
    <property type="entry name" value="CzcB_C"/>
    <property type="match status" value="1"/>
</dbReference>
<gene>
    <name evidence="5" type="ORF">GCM10007207_21660</name>
</gene>
<organism evidence="5 6">
    <name type="scientific">Asaia siamensis</name>
    <dbReference type="NCBI Taxonomy" id="110479"/>
    <lineage>
        <taxon>Bacteria</taxon>
        <taxon>Pseudomonadati</taxon>
        <taxon>Pseudomonadota</taxon>
        <taxon>Alphaproteobacteria</taxon>
        <taxon>Acetobacterales</taxon>
        <taxon>Acetobacteraceae</taxon>
        <taxon>Asaia</taxon>
    </lineage>
</organism>
<dbReference type="InterPro" id="IPR051909">
    <property type="entry name" value="MFP_Cation_Efflux"/>
</dbReference>
<dbReference type="RefSeq" id="WP_188426783.1">
    <property type="nucleotide sequence ID" value="NZ_BMCH01000005.1"/>
</dbReference>
<evidence type="ECO:0000259" key="4">
    <source>
        <dbReference type="Pfam" id="PF25975"/>
    </source>
</evidence>
<sequence>MRLSLSPVLISGALLVLGALVVPEARAEEPWRHVFELSSEAQRNEHVAVLPVVQGTLFHQIAAMARVDADTSRVIDIHSAGSGKITAVHVTPGQRVALGERLISYTDHSLHELHLQREQVVAALDSARAGEAEASLLYKRGLALAGSAVSTGELERRRMVLQQQRGLVTARQADLATLDHRQTEEFTSVTERVVQDEASDLISPVNGVVQTVRTAVAADVTAGDNLVTVVDLSRLWLVADISPEDAAQLATGAEAIFRLAGQEKSPVFLARIGTIAGLADPSTGLVRVVCTLDKPPASIRPGMMLDALFQSGAGSKGLIVPRAALQQIDGHDVVFLRRDATHFLPVEVQIIEQNEESAVIAGAVHAGDQIVGEGSFTLKSMALLSSMADD</sequence>
<evidence type="ECO:0000256" key="1">
    <source>
        <dbReference type="ARBA" id="ARBA00009477"/>
    </source>
</evidence>
<accession>A0ABQ1M902</accession>